<sequence>MVVVWRDYITLYEMEHKSEASLCAKRLIPTSSNSRDGHPGGSHRREFVGSDFRKIVAAEGLRHEHATRYHSSQNGVAERPIRTLTEMAAVESKMPHYLWEFA</sequence>
<dbReference type="InterPro" id="IPR036397">
    <property type="entry name" value="RNaseH_sf"/>
</dbReference>
<dbReference type="Proteomes" id="UP000429607">
    <property type="component" value="Unassembled WGS sequence"/>
</dbReference>
<dbReference type="AlphaFoldDB" id="A0A6A3LCP6"/>
<name>A0A6A3LCP6_9STRA</name>
<dbReference type="EMBL" id="QXFU01001095">
    <property type="protein sequence ID" value="KAE9010893.1"/>
    <property type="molecule type" value="Genomic_DNA"/>
</dbReference>
<dbReference type="Proteomes" id="UP000435112">
    <property type="component" value="Unassembled WGS sequence"/>
</dbReference>
<organism evidence="2 3">
    <name type="scientific">Phytophthora rubi</name>
    <dbReference type="NCBI Taxonomy" id="129364"/>
    <lineage>
        <taxon>Eukaryota</taxon>
        <taxon>Sar</taxon>
        <taxon>Stramenopiles</taxon>
        <taxon>Oomycota</taxon>
        <taxon>Peronosporomycetes</taxon>
        <taxon>Peronosporales</taxon>
        <taxon>Peronosporaceae</taxon>
        <taxon>Phytophthora</taxon>
    </lineage>
</organism>
<gene>
    <name evidence="2" type="ORF">PR001_g14731</name>
    <name evidence="1" type="ORF">PR002_g15243</name>
</gene>
<dbReference type="EMBL" id="QXFV01001071">
    <property type="protein sequence ID" value="KAE9016135.1"/>
    <property type="molecule type" value="Genomic_DNA"/>
</dbReference>
<dbReference type="GO" id="GO:0003676">
    <property type="term" value="F:nucleic acid binding"/>
    <property type="evidence" value="ECO:0007669"/>
    <property type="project" value="InterPro"/>
</dbReference>
<accession>A0A6A3LCP6</accession>
<evidence type="ECO:0008006" key="5">
    <source>
        <dbReference type="Google" id="ProtNLM"/>
    </source>
</evidence>
<evidence type="ECO:0000313" key="3">
    <source>
        <dbReference type="Proteomes" id="UP000429607"/>
    </source>
</evidence>
<dbReference type="SUPFAM" id="SSF53098">
    <property type="entry name" value="Ribonuclease H-like"/>
    <property type="match status" value="1"/>
</dbReference>
<protein>
    <recommendedName>
        <fullName evidence="5">Integrase catalytic domain-containing protein</fullName>
    </recommendedName>
</protein>
<evidence type="ECO:0000313" key="2">
    <source>
        <dbReference type="EMBL" id="KAE9016135.1"/>
    </source>
</evidence>
<evidence type="ECO:0000313" key="1">
    <source>
        <dbReference type="EMBL" id="KAE9010893.1"/>
    </source>
</evidence>
<dbReference type="OrthoDB" id="111524at2759"/>
<reference evidence="3 4" key="1">
    <citation type="submission" date="2018-09" db="EMBL/GenBank/DDBJ databases">
        <title>Genomic investigation of the strawberry pathogen Phytophthora fragariae indicates pathogenicity is determined by transcriptional variation in three key races.</title>
        <authorList>
            <person name="Adams T.M."/>
            <person name="Armitage A.D."/>
            <person name="Sobczyk M.K."/>
            <person name="Bates H.J."/>
            <person name="Dunwell J.M."/>
            <person name="Nellist C.F."/>
            <person name="Harrison R.J."/>
        </authorList>
    </citation>
    <scope>NUCLEOTIDE SEQUENCE [LARGE SCALE GENOMIC DNA]</scope>
    <source>
        <strain evidence="2 3">SCRP249</strain>
        <strain evidence="1 4">SCRP324</strain>
    </source>
</reference>
<evidence type="ECO:0000313" key="4">
    <source>
        <dbReference type="Proteomes" id="UP000435112"/>
    </source>
</evidence>
<dbReference type="Gene3D" id="3.30.420.10">
    <property type="entry name" value="Ribonuclease H-like superfamily/Ribonuclease H"/>
    <property type="match status" value="1"/>
</dbReference>
<comment type="caution">
    <text evidence="2">The sequence shown here is derived from an EMBL/GenBank/DDBJ whole genome shotgun (WGS) entry which is preliminary data.</text>
</comment>
<proteinExistence type="predicted"/>
<dbReference type="InterPro" id="IPR012337">
    <property type="entry name" value="RNaseH-like_sf"/>
</dbReference>